<dbReference type="OrthoDB" id="9781769at2"/>
<evidence type="ECO:0000313" key="2">
    <source>
        <dbReference type="Proteomes" id="UP000317421"/>
    </source>
</evidence>
<reference evidence="1 2" key="1">
    <citation type="submission" date="2019-02" db="EMBL/GenBank/DDBJ databases">
        <title>Deep-cultivation of Planctomycetes and their phenomic and genomic characterization uncovers novel biology.</title>
        <authorList>
            <person name="Wiegand S."/>
            <person name="Jogler M."/>
            <person name="Boedeker C."/>
            <person name="Pinto D."/>
            <person name="Vollmers J."/>
            <person name="Rivas-Marin E."/>
            <person name="Kohn T."/>
            <person name="Peeters S.H."/>
            <person name="Heuer A."/>
            <person name="Rast P."/>
            <person name="Oberbeckmann S."/>
            <person name="Bunk B."/>
            <person name="Jeske O."/>
            <person name="Meyerdierks A."/>
            <person name="Storesund J.E."/>
            <person name="Kallscheuer N."/>
            <person name="Luecker S."/>
            <person name="Lage O.M."/>
            <person name="Pohl T."/>
            <person name="Merkel B.J."/>
            <person name="Hornburger P."/>
            <person name="Mueller R.-W."/>
            <person name="Bruemmer F."/>
            <person name="Labrenz M."/>
            <person name="Spormann A.M."/>
            <person name="Op Den Camp H."/>
            <person name="Overmann J."/>
            <person name="Amann R."/>
            <person name="Jetten M.S.M."/>
            <person name="Mascher T."/>
            <person name="Medema M.H."/>
            <person name="Devos D.P."/>
            <person name="Kaster A.-K."/>
            <person name="Ovreas L."/>
            <person name="Rohde M."/>
            <person name="Galperin M.Y."/>
            <person name="Jogler C."/>
        </authorList>
    </citation>
    <scope>NUCLEOTIDE SEQUENCE [LARGE SCALE GENOMIC DNA]</scope>
    <source>
        <strain evidence="1 2">Pla108</strain>
    </source>
</reference>
<dbReference type="EMBL" id="SJPR01000008">
    <property type="protein sequence ID" value="TWT93415.1"/>
    <property type="molecule type" value="Genomic_DNA"/>
</dbReference>
<keyword evidence="1" id="KW-0378">Hydrolase</keyword>
<sequence length="225" mass="23975">MKVCLFDIDGTLVLTGGAGMYAFAETFAEDFGVAEISREVPFAGCSDRGIAGNLFLAHGIENSEANWDRFRAGYVARITDHVRRCDGLVLPGVFELIDRLEALGDVHLGLLTGNVAAAAEVKLKHYRLWDRFAFGGFGDDHPDRNDIAMTAVARARERHGGQSDVERIVVIGDTPNDIRCARAVGALAVAAPTGHTPAEVLAAAGPDLLVETLEDADGIVAFLAD</sequence>
<dbReference type="InterPro" id="IPR036412">
    <property type="entry name" value="HAD-like_sf"/>
</dbReference>
<dbReference type="AlphaFoldDB" id="A0A5C6A1Y1"/>
<dbReference type="Gene3D" id="1.10.150.240">
    <property type="entry name" value="Putative phosphatase, domain 2"/>
    <property type="match status" value="1"/>
</dbReference>
<dbReference type="GO" id="GO:0008967">
    <property type="term" value="F:phosphoglycolate phosphatase activity"/>
    <property type="evidence" value="ECO:0007669"/>
    <property type="project" value="UniProtKB-EC"/>
</dbReference>
<dbReference type="InterPro" id="IPR023214">
    <property type="entry name" value="HAD_sf"/>
</dbReference>
<dbReference type="PANTHER" id="PTHR43885:SF1">
    <property type="entry name" value="SUPERFAMILY HYDROLASE, PUTATIVE (AFU_ORTHOLOGUE AFUA_4G13290)-RELATED"/>
    <property type="match status" value="1"/>
</dbReference>
<protein>
    <submittedName>
        <fullName evidence="1">Phosphoglycolate phosphatase</fullName>
        <ecNumber evidence="1">3.1.3.18</ecNumber>
    </submittedName>
</protein>
<organism evidence="1 2">
    <name type="scientific">Botrimarina colliarenosi</name>
    <dbReference type="NCBI Taxonomy" id="2528001"/>
    <lineage>
        <taxon>Bacteria</taxon>
        <taxon>Pseudomonadati</taxon>
        <taxon>Planctomycetota</taxon>
        <taxon>Planctomycetia</taxon>
        <taxon>Pirellulales</taxon>
        <taxon>Lacipirellulaceae</taxon>
        <taxon>Botrimarina</taxon>
    </lineage>
</organism>
<dbReference type="Proteomes" id="UP000317421">
    <property type="component" value="Unassembled WGS sequence"/>
</dbReference>
<dbReference type="InterPro" id="IPR023198">
    <property type="entry name" value="PGP-like_dom2"/>
</dbReference>
<evidence type="ECO:0000313" key="1">
    <source>
        <dbReference type="EMBL" id="TWT93415.1"/>
    </source>
</evidence>
<proteinExistence type="predicted"/>
<keyword evidence="2" id="KW-1185">Reference proteome</keyword>
<dbReference type="Gene3D" id="3.40.50.1000">
    <property type="entry name" value="HAD superfamily/HAD-like"/>
    <property type="match status" value="1"/>
</dbReference>
<dbReference type="EC" id="3.1.3.18" evidence="1"/>
<gene>
    <name evidence="1" type="primary">gph_2</name>
    <name evidence="1" type="ORF">Pla108_39090</name>
</gene>
<comment type="caution">
    <text evidence="1">The sequence shown here is derived from an EMBL/GenBank/DDBJ whole genome shotgun (WGS) entry which is preliminary data.</text>
</comment>
<dbReference type="RefSeq" id="WP_146446588.1">
    <property type="nucleotide sequence ID" value="NZ_SJPR01000008.1"/>
</dbReference>
<accession>A0A5C6A1Y1</accession>
<dbReference type="SUPFAM" id="SSF56784">
    <property type="entry name" value="HAD-like"/>
    <property type="match status" value="1"/>
</dbReference>
<dbReference type="Pfam" id="PF12710">
    <property type="entry name" value="HAD"/>
    <property type="match status" value="1"/>
</dbReference>
<name>A0A5C6A1Y1_9BACT</name>
<dbReference type="PANTHER" id="PTHR43885">
    <property type="entry name" value="HALOACID DEHALOGENASE-LIKE HYDROLASE"/>
    <property type="match status" value="1"/>
</dbReference>